<evidence type="ECO:0000313" key="21">
    <source>
        <dbReference type="EMBL" id="QEA05096.1"/>
    </source>
</evidence>
<keyword evidence="15" id="KW-0961">Cell wall biogenesis/degradation</keyword>
<dbReference type="PANTHER" id="PTHR43584:SF3">
    <property type="entry name" value="BIFUNCTIONAL PROTEIN GLMU"/>
    <property type="match status" value="1"/>
</dbReference>
<sequence length="456" mass="47345">MTAPLSIVILAAGAGTRMRSALPKVLHPVAGRPMLARVIDAAVALGPDDIHVIYGHGGERVRNALANADVHWVEQAQRLGTGHAVGQAMPDIDDRHRVLVLCGDTPLITTTTLQRLCEAAGDGAALLTAHPADPTGYGRILRDADGAVAGIVEEKDADAAQRAIGEVNTGVMCLPAGHLRGWLDRLTADNAQGEYYLTDVIALARADGVPVAGTATADDGEVLGVNSRAQLATVERLWQRREADRLMAAGVTLLDPARFDVRGELRCGQDVTIDVNCQFIGEVSLGNGTVIGPNCTITDSQIGEGVEIAANSVIEGAVIAGSAHVGPFARLRPGTVLARGAKVGNFVETKNAGVGEGAKINHLSYVGDAEVGADANIGAGTITCNYDGANKHRTVIGEDAFIGSNTALVAPVRIGRGATIGAGSVIRDDAPEDSLTLTGIPQKSVPGWRRPRRDDD</sequence>
<dbReference type="AlphaFoldDB" id="A0A5B8R8N4"/>
<dbReference type="Pfam" id="PF00132">
    <property type="entry name" value="Hexapep"/>
    <property type="match status" value="1"/>
</dbReference>
<comment type="similarity">
    <text evidence="4">In the N-terminal section; belongs to the N-acetylglucosamine-1-phosphate uridyltransferase family.</text>
</comment>
<evidence type="ECO:0000256" key="8">
    <source>
        <dbReference type="ARBA" id="ARBA00022723"/>
    </source>
</evidence>
<protein>
    <submittedName>
        <fullName evidence="21">Bifunctional protein GlmU</fullName>
    </submittedName>
</protein>
<evidence type="ECO:0000256" key="3">
    <source>
        <dbReference type="ARBA" id="ARBA00007707"/>
    </source>
</evidence>
<dbReference type="InterPro" id="IPR005882">
    <property type="entry name" value="Bifunctional_GlmU"/>
</dbReference>
<comment type="catalytic activity">
    <reaction evidence="16">
        <text>alpha-D-glucosamine 1-phosphate + acetyl-CoA = N-acetyl-alpha-D-glucosamine 1-phosphate + CoA + H(+)</text>
        <dbReference type="Rhea" id="RHEA:13725"/>
        <dbReference type="ChEBI" id="CHEBI:15378"/>
        <dbReference type="ChEBI" id="CHEBI:57287"/>
        <dbReference type="ChEBI" id="CHEBI:57288"/>
        <dbReference type="ChEBI" id="CHEBI:57776"/>
        <dbReference type="ChEBI" id="CHEBI:58516"/>
        <dbReference type="EC" id="2.3.1.157"/>
    </reaction>
</comment>
<comment type="similarity">
    <text evidence="3">In the C-terminal section; belongs to the transferase hexapeptide repeat family.</text>
</comment>
<keyword evidence="7" id="KW-0548">Nucleotidyltransferase</keyword>
<accession>A0A5B8R8N4</accession>
<comment type="catalytic activity">
    <reaction evidence="17">
        <text>N-acetyl-alpha-D-glucosamine 1-phosphate + UTP + H(+) = UDP-N-acetyl-alpha-D-glucosamine + diphosphate</text>
        <dbReference type="Rhea" id="RHEA:13509"/>
        <dbReference type="ChEBI" id="CHEBI:15378"/>
        <dbReference type="ChEBI" id="CHEBI:33019"/>
        <dbReference type="ChEBI" id="CHEBI:46398"/>
        <dbReference type="ChEBI" id="CHEBI:57705"/>
        <dbReference type="ChEBI" id="CHEBI:57776"/>
        <dbReference type="EC" id="2.7.7.23"/>
    </reaction>
</comment>
<evidence type="ECO:0000256" key="16">
    <source>
        <dbReference type="ARBA" id="ARBA00048247"/>
    </source>
</evidence>
<dbReference type="InterPro" id="IPR011004">
    <property type="entry name" value="Trimer_LpxA-like_sf"/>
</dbReference>
<dbReference type="HAMAP" id="MF_01631">
    <property type="entry name" value="GlmU"/>
    <property type="match status" value="1"/>
</dbReference>
<evidence type="ECO:0000256" key="7">
    <source>
        <dbReference type="ARBA" id="ARBA00022695"/>
    </source>
</evidence>
<evidence type="ECO:0000256" key="14">
    <source>
        <dbReference type="ARBA" id="ARBA00023315"/>
    </source>
</evidence>
<dbReference type="Gene3D" id="2.160.10.10">
    <property type="entry name" value="Hexapeptide repeat proteins"/>
    <property type="match status" value="1"/>
</dbReference>
<dbReference type="CDD" id="cd02540">
    <property type="entry name" value="GT2_GlmU_N_bac"/>
    <property type="match status" value="1"/>
</dbReference>
<dbReference type="InterPro" id="IPR038009">
    <property type="entry name" value="GlmU_C_LbH"/>
</dbReference>
<dbReference type="PANTHER" id="PTHR43584">
    <property type="entry name" value="NUCLEOTIDYL TRANSFERASE"/>
    <property type="match status" value="1"/>
</dbReference>
<feature type="region of interest" description="Disordered" evidence="18">
    <location>
        <begin position="432"/>
        <end position="456"/>
    </location>
</feature>
<keyword evidence="5" id="KW-0963">Cytoplasm</keyword>
<evidence type="ECO:0000259" key="19">
    <source>
        <dbReference type="Pfam" id="PF12804"/>
    </source>
</evidence>
<dbReference type="EMBL" id="MN079094">
    <property type="protein sequence ID" value="QEA05096.1"/>
    <property type="molecule type" value="Genomic_DNA"/>
</dbReference>
<evidence type="ECO:0000259" key="20">
    <source>
        <dbReference type="Pfam" id="PF25087"/>
    </source>
</evidence>
<evidence type="ECO:0000256" key="17">
    <source>
        <dbReference type="ARBA" id="ARBA00048493"/>
    </source>
</evidence>
<dbReference type="Gene3D" id="3.90.550.10">
    <property type="entry name" value="Spore Coat Polysaccharide Biosynthesis Protein SpsA, Chain A"/>
    <property type="match status" value="1"/>
</dbReference>
<feature type="domain" description="Mannose-1-phosphate guanyltransferase C-terminal" evidence="20">
    <location>
        <begin position="266"/>
        <end position="346"/>
    </location>
</feature>
<dbReference type="GO" id="GO:0019134">
    <property type="term" value="F:glucosamine-1-phosphate N-acetyltransferase activity"/>
    <property type="evidence" value="ECO:0007669"/>
    <property type="project" value="UniProtKB-EC"/>
</dbReference>
<dbReference type="GO" id="GO:0000287">
    <property type="term" value="F:magnesium ion binding"/>
    <property type="evidence" value="ECO:0007669"/>
    <property type="project" value="InterPro"/>
</dbReference>
<evidence type="ECO:0000256" key="2">
    <source>
        <dbReference type="ARBA" id="ARBA00004496"/>
    </source>
</evidence>
<evidence type="ECO:0000256" key="11">
    <source>
        <dbReference type="ARBA" id="ARBA00022960"/>
    </source>
</evidence>
<evidence type="ECO:0000256" key="18">
    <source>
        <dbReference type="SAM" id="MobiDB-lite"/>
    </source>
</evidence>
<name>A0A5B8R8N4_9ZZZZ</name>
<evidence type="ECO:0000256" key="4">
    <source>
        <dbReference type="ARBA" id="ARBA00007947"/>
    </source>
</evidence>
<evidence type="ECO:0000256" key="6">
    <source>
        <dbReference type="ARBA" id="ARBA00022679"/>
    </source>
</evidence>
<keyword evidence="6" id="KW-0808">Transferase</keyword>
<dbReference type="CDD" id="cd03353">
    <property type="entry name" value="LbH_GlmU_C"/>
    <property type="match status" value="1"/>
</dbReference>
<feature type="domain" description="MobA-like NTP transferase" evidence="19">
    <location>
        <begin position="8"/>
        <end position="132"/>
    </location>
</feature>
<keyword evidence="12" id="KW-0573">Peptidoglycan synthesis</keyword>
<keyword evidence="9" id="KW-0677">Repeat</keyword>
<comment type="cofactor">
    <cofactor evidence="1">
        <name>Mg(2+)</name>
        <dbReference type="ChEBI" id="CHEBI:18420"/>
    </cofactor>
</comment>
<keyword evidence="11" id="KW-0133">Cell shape</keyword>
<evidence type="ECO:0000256" key="1">
    <source>
        <dbReference type="ARBA" id="ARBA00001946"/>
    </source>
</evidence>
<dbReference type="InterPro" id="IPR001451">
    <property type="entry name" value="Hexapep"/>
</dbReference>
<dbReference type="Pfam" id="PF25087">
    <property type="entry name" value="GMPPB_C"/>
    <property type="match status" value="1"/>
</dbReference>
<reference evidence="21" key="1">
    <citation type="submission" date="2019-06" db="EMBL/GenBank/DDBJ databases">
        <authorList>
            <person name="Murdoch R.W."/>
            <person name="Fathepure B."/>
        </authorList>
    </citation>
    <scope>NUCLEOTIDE SEQUENCE</scope>
</reference>
<gene>
    <name evidence="21" type="primary">glmU_1</name>
    <name evidence="21" type="ORF">KBTEX_01415</name>
</gene>
<dbReference type="InterPro" id="IPR056729">
    <property type="entry name" value="GMPPB_C"/>
</dbReference>
<dbReference type="NCBIfam" id="TIGR01173">
    <property type="entry name" value="glmU"/>
    <property type="match status" value="1"/>
</dbReference>
<keyword evidence="8" id="KW-0479">Metal-binding</keyword>
<proteinExistence type="inferred from homology"/>
<dbReference type="GO" id="GO:0003977">
    <property type="term" value="F:UDP-N-acetylglucosamine diphosphorylase activity"/>
    <property type="evidence" value="ECO:0007669"/>
    <property type="project" value="UniProtKB-EC"/>
</dbReference>
<evidence type="ECO:0000256" key="15">
    <source>
        <dbReference type="ARBA" id="ARBA00023316"/>
    </source>
</evidence>
<dbReference type="GO" id="GO:0071555">
    <property type="term" value="P:cell wall organization"/>
    <property type="evidence" value="ECO:0007669"/>
    <property type="project" value="UniProtKB-KW"/>
</dbReference>
<comment type="subcellular location">
    <subcellularLocation>
        <location evidence="2">Cytoplasm</location>
    </subcellularLocation>
</comment>
<dbReference type="InterPro" id="IPR025877">
    <property type="entry name" value="MobA-like_NTP_Trfase"/>
</dbReference>
<evidence type="ECO:0000256" key="12">
    <source>
        <dbReference type="ARBA" id="ARBA00022984"/>
    </source>
</evidence>
<evidence type="ECO:0000256" key="9">
    <source>
        <dbReference type="ARBA" id="ARBA00022737"/>
    </source>
</evidence>
<keyword evidence="10" id="KW-0460">Magnesium</keyword>
<dbReference type="GO" id="GO:0006048">
    <property type="term" value="P:UDP-N-acetylglucosamine biosynthetic process"/>
    <property type="evidence" value="ECO:0007669"/>
    <property type="project" value="InterPro"/>
</dbReference>
<dbReference type="SUPFAM" id="SSF51161">
    <property type="entry name" value="Trimeric LpxA-like enzymes"/>
    <property type="match status" value="1"/>
</dbReference>
<dbReference type="Pfam" id="PF12804">
    <property type="entry name" value="NTP_transf_3"/>
    <property type="match status" value="1"/>
</dbReference>
<organism evidence="21">
    <name type="scientific">uncultured organism</name>
    <dbReference type="NCBI Taxonomy" id="155900"/>
    <lineage>
        <taxon>unclassified sequences</taxon>
        <taxon>environmental samples</taxon>
    </lineage>
</organism>
<dbReference type="SUPFAM" id="SSF53448">
    <property type="entry name" value="Nucleotide-diphospho-sugar transferases"/>
    <property type="match status" value="1"/>
</dbReference>
<evidence type="ECO:0000256" key="13">
    <source>
        <dbReference type="ARBA" id="ARBA00023268"/>
    </source>
</evidence>
<dbReference type="InterPro" id="IPR050065">
    <property type="entry name" value="GlmU-like"/>
</dbReference>
<keyword evidence="13" id="KW-0511">Multifunctional enzyme</keyword>
<keyword evidence="14" id="KW-0012">Acyltransferase</keyword>
<evidence type="ECO:0000256" key="10">
    <source>
        <dbReference type="ARBA" id="ARBA00022842"/>
    </source>
</evidence>
<evidence type="ECO:0000256" key="5">
    <source>
        <dbReference type="ARBA" id="ARBA00022490"/>
    </source>
</evidence>
<dbReference type="InterPro" id="IPR029044">
    <property type="entry name" value="Nucleotide-diphossugar_trans"/>
</dbReference>